<sequence>MGAQGASCPVFGERSALDRRTGRGGAEPGAAEEGTMSEDGTPDGLATEPRAAFLLLGRFALDESRHAWGERDGLGGRPRKDGIAARLTGFLDARRAEPGANLLSGSLDHAASELGLDADGFVHELANAVLGEDRPEPPRMLVHVEAVVRAHLVRTMFGGRPPERPFDLFATEGATAALCYLFDSLQVAGVLRRGDRVATTVPVSAPYLEFLRLDRYAFDVVGISAVRRDGLPSRRLDEAGLARLDDPDVKALHLAGPASAPPDPETLDRIVRTVRAANPGLIIVSDDASGTVAGGLPSLMSALPRNTVGVHSFSKRFGCSGWRLGVLCVNRDNIIDERIAALPDGRRRALDRRYASISPEPERLRFIDRLVADSRDVALARDAGLSTPQQAQMALFALQSLLDTGAINKRQYKDVPEKPLHAVTDEGDEEASA</sequence>
<feature type="domain" description="Aminotransferase class I/classII large" evidence="2">
    <location>
        <begin position="256"/>
        <end position="335"/>
    </location>
</feature>
<gene>
    <name evidence="3" type="ORF">EBO15_15670</name>
</gene>
<dbReference type="Proteomes" id="UP000282674">
    <property type="component" value="Unassembled WGS sequence"/>
</dbReference>
<keyword evidence="4" id="KW-1185">Reference proteome</keyword>
<proteinExistence type="predicted"/>
<evidence type="ECO:0000313" key="3">
    <source>
        <dbReference type="EMBL" id="RMI43670.1"/>
    </source>
</evidence>
<dbReference type="EMBL" id="RFFG01000024">
    <property type="protein sequence ID" value="RMI43670.1"/>
    <property type="molecule type" value="Genomic_DNA"/>
</dbReference>
<name>A0A3M2M3H8_9ACTN</name>
<keyword evidence="3" id="KW-0808">Transferase</keyword>
<dbReference type="SUPFAM" id="SSF53383">
    <property type="entry name" value="PLP-dependent transferases"/>
    <property type="match status" value="1"/>
</dbReference>
<feature type="compositionally biased region" description="Basic and acidic residues" evidence="1">
    <location>
        <begin position="414"/>
        <end position="424"/>
    </location>
</feature>
<keyword evidence="3" id="KW-0032">Aminotransferase</keyword>
<evidence type="ECO:0000259" key="2">
    <source>
        <dbReference type="Pfam" id="PF00155"/>
    </source>
</evidence>
<dbReference type="GO" id="GO:0004069">
    <property type="term" value="F:L-aspartate:2-oxoglutarate aminotransferase activity"/>
    <property type="evidence" value="ECO:0007669"/>
    <property type="project" value="UniProtKB-EC"/>
</dbReference>
<dbReference type="AlphaFoldDB" id="A0A3M2M3H8"/>
<comment type="caution">
    <text evidence="3">The sequence shown here is derived from an EMBL/GenBank/DDBJ whole genome shotgun (WGS) entry which is preliminary data.</text>
</comment>
<organism evidence="3 4">
    <name type="scientific">Actinomadura harenae</name>
    <dbReference type="NCBI Taxonomy" id="2483351"/>
    <lineage>
        <taxon>Bacteria</taxon>
        <taxon>Bacillati</taxon>
        <taxon>Actinomycetota</taxon>
        <taxon>Actinomycetes</taxon>
        <taxon>Streptosporangiales</taxon>
        <taxon>Thermomonosporaceae</taxon>
        <taxon>Actinomadura</taxon>
    </lineage>
</organism>
<dbReference type="InterPro" id="IPR015424">
    <property type="entry name" value="PyrdxlP-dep_Trfase"/>
</dbReference>
<dbReference type="EC" id="4.1.1.12" evidence="3"/>
<accession>A0A3M2M3H8</accession>
<dbReference type="Gene3D" id="3.40.640.10">
    <property type="entry name" value="Type I PLP-dependent aspartate aminotransferase-like (Major domain)"/>
    <property type="match status" value="1"/>
</dbReference>
<dbReference type="Pfam" id="PF00155">
    <property type="entry name" value="Aminotran_1_2"/>
    <property type="match status" value="1"/>
</dbReference>
<dbReference type="InterPro" id="IPR015421">
    <property type="entry name" value="PyrdxlP-dep_Trfase_major"/>
</dbReference>
<keyword evidence="3" id="KW-0456">Lyase</keyword>
<dbReference type="InterPro" id="IPR004839">
    <property type="entry name" value="Aminotransferase_I/II_large"/>
</dbReference>
<dbReference type="Gene3D" id="1.10.20.110">
    <property type="match status" value="1"/>
</dbReference>
<feature type="region of interest" description="Disordered" evidence="1">
    <location>
        <begin position="414"/>
        <end position="433"/>
    </location>
</feature>
<dbReference type="EC" id="2.6.1.1" evidence="3"/>
<dbReference type="GO" id="GO:0047688">
    <property type="term" value="F:aspartate 4-decarboxylase activity"/>
    <property type="evidence" value="ECO:0007669"/>
    <property type="project" value="UniProtKB-EC"/>
</dbReference>
<evidence type="ECO:0000256" key="1">
    <source>
        <dbReference type="SAM" id="MobiDB-lite"/>
    </source>
</evidence>
<dbReference type="NCBIfam" id="NF006755">
    <property type="entry name" value="PRK09275.1"/>
    <property type="match status" value="1"/>
</dbReference>
<feature type="region of interest" description="Disordered" evidence="1">
    <location>
        <begin position="1"/>
        <end position="46"/>
    </location>
</feature>
<evidence type="ECO:0000313" key="4">
    <source>
        <dbReference type="Proteomes" id="UP000282674"/>
    </source>
</evidence>
<protein>
    <submittedName>
        <fullName evidence="3">Bifunctional aspartate transaminase/aspartate 4-decarboxylase</fullName>
        <ecNumber evidence="3">2.6.1.1</ecNumber>
        <ecNumber evidence="3">4.1.1.12</ecNumber>
    </submittedName>
</protein>
<reference evidence="3 4" key="1">
    <citation type="submission" date="2018-10" db="EMBL/GenBank/DDBJ databases">
        <title>Isolation from soil.</title>
        <authorList>
            <person name="Hu J."/>
        </authorList>
    </citation>
    <scope>NUCLEOTIDE SEQUENCE [LARGE SCALE GENOMIC DNA]</scope>
    <source>
        <strain evidence="3 4">NEAU-Ht49</strain>
    </source>
</reference>
<dbReference type="GO" id="GO:0030170">
    <property type="term" value="F:pyridoxal phosphate binding"/>
    <property type="evidence" value="ECO:0007669"/>
    <property type="project" value="InterPro"/>
</dbReference>